<comment type="caution">
    <text evidence="1">The sequence shown here is derived from an EMBL/GenBank/DDBJ whole genome shotgun (WGS) entry which is preliminary data.</text>
</comment>
<dbReference type="Proteomes" id="UP000324091">
    <property type="component" value="Chromosome 3"/>
</dbReference>
<organism evidence="1 2">
    <name type="scientific">Takifugu flavidus</name>
    <name type="common">sansaifugu</name>
    <dbReference type="NCBI Taxonomy" id="433684"/>
    <lineage>
        <taxon>Eukaryota</taxon>
        <taxon>Metazoa</taxon>
        <taxon>Chordata</taxon>
        <taxon>Craniata</taxon>
        <taxon>Vertebrata</taxon>
        <taxon>Euteleostomi</taxon>
        <taxon>Actinopterygii</taxon>
        <taxon>Neopterygii</taxon>
        <taxon>Teleostei</taxon>
        <taxon>Neoteleostei</taxon>
        <taxon>Acanthomorphata</taxon>
        <taxon>Eupercaria</taxon>
        <taxon>Tetraodontiformes</taxon>
        <taxon>Tetradontoidea</taxon>
        <taxon>Tetraodontidae</taxon>
        <taxon>Takifugu</taxon>
    </lineage>
</organism>
<name>A0A5C6NB35_9TELE</name>
<proteinExistence type="predicted"/>
<gene>
    <name evidence="1" type="ORF">D4764_03G0013330</name>
</gene>
<evidence type="ECO:0000313" key="1">
    <source>
        <dbReference type="EMBL" id="TWW64325.1"/>
    </source>
</evidence>
<evidence type="ECO:0000313" key="2">
    <source>
        <dbReference type="Proteomes" id="UP000324091"/>
    </source>
</evidence>
<keyword evidence="2" id="KW-1185">Reference proteome</keyword>
<protein>
    <submittedName>
        <fullName evidence="1">Uncharacterized protein</fullName>
    </submittedName>
</protein>
<sequence>MSFLHRVARCFLRLRGGVPGMSHQEEALRQTQDTLERWVKGMLKVGGISSMLVMWLGPVILSRQ</sequence>
<dbReference type="AlphaFoldDB" id="A0A5C6NB35"/>
<dbReference type="EMBL" id="RHFK02000016">
    <property type="protein sequence ID" value="TWW64325.1"/>
    <property type="molecule type" value="Genomic_DNA"/>
</dbReference>
<reference evidence="1 2" key="1">
    <citation type="submission" date="2019-04" db="EMBL/GenBank/DDBJ databases">
        <title>Chromosome genome assembly for Takifugu flavidus.</title>
        <authorList>
            <person name="Xiao S."/>
        </authorList>
    </citation>
    <scope>NUCLEOTIDE SEQUENCE [LARGE SCALE GENOMIC DNA]</scope>
    <source>
        <strain evidence="1">HTHZ2018</strain>
        <tissue evidence="1">Muscle</tissue>
    </source>
</reference>
<accession>A0A5C6NB35</accession>